<dbReference type="InterPro" id="IPR004013">
    <property type="entry name" value="PHP_dom"/>
</dbReference>
<feature type="binding site" evidence="4">
    <location>
        <position position="132"/>
    </location>
    <ligand>
        <name>Zn(2+)</name>
        <dbReference type="ChEBI" id="CHEBI:29105"/>
        <label>3</label>
    </ligand>
</feature>
<dbReference type="AlphaFoldDB" id="A0A090RVJ5"/>
<dbReference type="GO" id="GO:0071978">
    <property type="term" value="P:bacterial-type flagellum-dependent swarming motility"/>
    <property type="evidence" value="ECO:0007669"/>
    <property type="project" value="TreeGrafter"/>
</dbReference>
<keyword evidence="3 4" id="KW-0862">Zinc</keyword>
<feature type="binding site" evidence="4">
    <location>
        <position position="16"/>
    </location>
    <ligand>
        <name>Zn(2+)</name>
        <dbReference type="ChEBI" id="CHEBI:29105"/>
        <label>2</label>
    </ligand>
</feature>
<reference evidence="6 7" key="1">
    <citation type="submission" date="2014-09" db="EMBL/GenBank/DDBJ databases">
        <title>Vibrio maritimus JCM 19235. (C45) whole genome shotgun sequence.</title>
        <authorList>
            <person name="Sawabe T."/>
            <person name="Meirelles P."/>
            <person name="Nakanishi M."/>
            <person name="Sayaka M."/>
            <person name="Hattori M."/>
            <person name="Ohkuma M."/>
        </authorList>
    </citation>
    <scope>NUCLEOTIDE SEQUENCE [LARGE SCALE GENOMIC DNA]</scope>
    <source>
        <strain evidence="7">JCM19235</strain>
    </source>
</reference>
<feature type="binding site" evidence="4">
    <location>
        <position position="8"/>
    </location>
    <ligand>
        <name>Zn(2+)</name>
        <dbReference type="ChEBI" id="CHEBI:29105"/>
        <label>1</label>
    </ligand>
</feature>
<accession>A0A090RVJ5</accession>
<evidence type="ECO:0000259" key="5">
    <source>
        <dbReference type="SMART" id="SM00481"/>
    </source>
</evidence>
<evidence type="ECO:0000313" key="6">
    <source>
        <dbReference type="EMBL" id="GAL18254.1"/>
    </source>
</evidence>
<keyword evidence="1 4" id="KW-0479">Metal-binding</keyword>
<comment type="caution">
    <text evidence="6">The sequence shown here is derived from an EMBL/GenBank/DDBJ whole genome shotgun (WGS) entry which is preliminary data.</text>
</comment>
<keyword evidence="2 4" id="KW-0378">Hydrolase</keyword>
<dbReference type="Proteomes" id="UP000029228">
    <property type="component" value="Unassembled WGS sequence"/>
</dbReference>
<dbReference type="InterPro" id="IPR016195">
    <property type="entry name" value="Pol/histidinol_Pase-like"/>
</dbReference>
<feature type="binding site" evidence="4">
    <location>
        <position position="74"/>
    </location>
    <ligand>
        <name>Zn(2+)</name>
        <dbReference type="ChEBI" id="CHEBI:29105"/>
        <label>3</label>
    </ligand>
</feature>
<dbReference type="Gene3D" id="3.20.20.140">
    <property type="entry name" value="Metal-dependent hydrolases"/>
    <property type="match status" value="1"/>
</dbReference>
<dbReference type="GO" id="GO:0005829">
    <property type="term" value="C:cytosol"/>
    <property type="evidence" value="ECO:0007669"/>
    <property type="project" value="TreeGrafter"/>
</dbReference>
<evidence type="ECO:0000256" key="1">
    <source>
        <dbReference type="ARBA" id="ARBA00022723"/>
    </source>
</evidence>
<evidence type="ECO:0000256" key="3">
    <source>
        <dbReference type="ARBA" id="ARBA00022833"/>
    </source>
</evidence>
<keyword evidence="7" id="KW-1185">Reference proteome</keyword>
<dbReference type="GO" id="GO:0016791">
    <property type="term" value="F:phosphatase activity"/>
    <property type="evidence" value="ECO:0007669"/>
    <property type="project" value="UniProtKB-UniRule"/>
</dbReference>
<feature type="binding site" evidence="4">
    <location>
        <position position="196"/>
    </location>
    <ligand>
        <name>Zn(2+)</name>
        <dbReference type="ChEBI" id="CHEBI:29105"/>
        <label>2</label>
    </ligand>
</feature>
<feature type="binding site" evidence="4">
    <location>
        <position position="194"/>
    </location>
    <ligand>
        <name>Zn(2+)</name>
        <dbReference type="ChEBI" id="CHEBI:29105"/>
        <label>1</label>
    </ligand>
</feature>
<dbReference type="HAMAP" id="MF_01561">
    <property type="entry name" value="YcdX_phosphat"/>
    <property type="match status" value="1"/>
</dbReference>
<dbReference type="CDD" id="cd07437">
    <property type="entry name" value="PHP_HisPPase_Ycdx_like"/>
    <property type="match status" value="1"/>
</dbReference>
<feature type="domain" description="Polymerase/histidinol phosphatase N-terminal" evidence="5">
    <location>
        <begin position="5"/>
        <end position="79"/>
    </location>
</feature>
<dbReference type="OrthoDB" id="9808747at2"/>
<feature type="binding site" evidence="4">
    <location>
        <position position="41"/>
    </location>
    <ligand>
        <name>Zn(2+)</name>
        <dbReference type="ChEBI" id="CHEBI:29105"/>
        <label>2</label>
    </ligand>
</feature>
<dbReference type="InterPro" id="IPR050243">
    <property type="entry name" value="PHP_phosphatase"/>
</dbReference>
<dbReference type="SUPFAM" id="SSF89550">
    <property type="entry name" value="PHP domain-like"/>
    <property type="match status" value="1"/>
</dbReference>
<dbReference type="Pfam" id="PF02811">
    <property type="entry name" value="PHP"/>
    <property type="match status" value="1"/>
</dbReference>
<dbReference type="InterPro" id="IPR023710">
    <property type="entry name" value="Phosphatase_YcdX_put"/>
</dbReference>
<sequence>MKLVVDTHTHTYASGHAYSTIKENAEAAKAHGLKILCTTDHAESMPGAPHFWFFSNQRVIPRFLSGVAIIRGVEANILDTEGNIDVHPTSYKSLDWIIGSFHEPVFKPSTKEAHTTALLNVIESGDVDALGHLGNPNFDFDFDAVAACAAKHNVAIEINNSTLRGHSRVGSVERCYEIARTVKAAGGYITTGSDSHFYDTIGKFDLTEKLLREIEMPMDKIITSSARQFLDFLELRGRAPIAEFADL</sequence>
<evidence type="ECO:0000313" key="7">
    <source>
        <dbReference type="Proteomes" id="UP000029228"/>
    </source>
</evidence>
<name>A0A090RVJ5_9VIBR</name>
<dbReference type="EMBL" id="BBMR01000002">
    <property type="protein sequence ID" value="GAL18254.1"/>
    <property type="molecule type" value="Genomic_DNA"/>
</dbReference>
<dbReference type="PANTHER" id="PTHR36928">
    <property type="entry name" value="PHOSPHATASE YCDX-RELATED"/>
    <property type="match status" value="1"/>
</dbReference>
<protein>
    <submittedName>
        <fullName evidence="6">Putative histidinol phosphatase and related hydrolases of the PHP family</fullName>
    </submittedName>
</protein>
<organism evidence="6 7">
    <name type="scientific">Vibrio maritimus</name>
    <dbReference type="NCBI Taxonomy" id="990268"/>
    <lineage>
        <taxon>Bacteria</taxon>
        <taxon>Pseudomonadati</taxon>
        <taxon>Pseudomonadota</taxon>
        <taxon>Gammaproteobacteria</taxon>
        <taxon>Vibrionales</taxon>
        <taxon>Vibrionaceae</taxon>
        <taxon>Vibrio</taxon>
    </lineage>
</organism>
<dbReference type="InterPro" id="IPR003141">
    <property type="entry name" value="Pol/His_phosphatase_N"/>
</dbReference>
<dbReference type="NCBIfam" id="NF006702">
    <property type="entry name" value="PRK09248.1"/>
    <property type="match status" value="1"/>
</dbReference>
<dbReference type="PANTHER" id="PTHR36928:SF1">
    <property type="entry name" value="PHOSPHATASE YCDX-RELATED"/>
    <property type="match status" value="1"/>
</dbReference>
<proteinExistence type="inferred from homology"/>
<gene>
    <name evidence="6" type="ORF">JCM19235_6807</name>
</gene>
<feature type="binding site" evidence="4">
    <location>
        <position position="74"/>
    </location>
    <ligand>
        <name>Zn(2+)</name>
        <dbReference type="ChEBI" id="CHEBI:29105"/>
        <label>1</label>
    </ligand>
</feature>
<evidence type="ECO:0000256" key="4">
    <source>
        <dbReference type="HAMAP-Rule" id="MF_01561"/>
    </source>
</evidence>
<feature type="binding site" evidence="4">
    <location>
        <position position="102"/>
    </location>
    <ligand>
        <name>Zn(2+)</name>
        <dbReference type="ChEBI" id="CHEBI:29105"/>
        <label>3</label>
    </ligand>
</feature>
<dbReference type="STRING" id="990268.JCM19235_6807"/>
<dbReference type="GO" id="GO:0008270">
    <property type="term" value="F:zinc ion binding"/>
    <property type="evidence" value="ECO:0007669"/>
    <property type="project" value="UniProtKB-UniRule"/>
</dbReference>
<comment type="similarity">
    <text evidence="4">Belongs to the PHP family.</text>
</comment>
<feature type="binding site" evidence="4">
    <location>
        <position position="10"/>
    </location>
    <ligand>
        <name>Zn(2+)</name>
        <dbReference type="ChEBI" id="CHEBI:29105"/>
        <label>1</label>
    </ligand>
</feature>
<evidence type="ECO:0000256" key="2">
    <source>
        <dbReference type="ARBA" id="ARBA00022801"/>
    </source>
</evidence>
<comment type="cofactor">
    <cofactor evidence="4">
        <name>Zn(2+)</name>
        <dbReference type="ChEBI" id="CHEBI:29105"/>
    </cofactor>
    <text evidence="4">Binds 3 Zn(2+) ions per subunit.</text>
</comment>
<dbReference type="SMART" id="SM00481">
    <property type="entry name" value="POLIIIAc"/>
    <property type="match status" value="1"/>
</dbReference>
<reference evidence="6 7" key="2">
    <citation type="submission" date="2014-09" db="EMBL/GenBank/DDBJ databases">
        <authorList>
            <consortium name="NBRP consortium"/>
            <person name="Sawabe T."/>
            <person name="Meirelles P."/>
            <person name="Nakanishi M."/>
            <person name="Sayaka M."/>
            <person name="Hattori M."/>
            <person name="Ohkuma M."/>
        </authorList>
    </citation>
    <scope>NUCLEOTIDE SEQUENCE [LARGE SCALE GENOMIC DNA]</scope>
    <source>
        <strain evidence="7">JCM19235</strain>
    </source>
</reference>